<sequence>MRYYVRFAYIRLQQNKGIGIDLDVSSLELAQENANKHYLAHVNLWQQDAWNLDLH</sequence>
<protein>
    <submittedName>
        <fullName evidence="1">Uncharacterized protein</fullName>
    </submittedName>
</protein>
<accession>A8GMQ2</accession>
<organism evidence="1 2">
    <name type="scientific">Rickettsia akari (strain Hartford)</name>
    <dbReference type="NCBI Taxonomy" id="293614"/>
    <lineage>
        <taxon>Bacteria</taxon>
        <taxon>Pseudomonadati</taxon>
        <taxon>Pseudomonadota</taxon>
        <taxon>Alphaproteobacteria</taxon>
        <taxon>Rickettsiales</taxon>
        <taxon>Rickettsiaceae</taxon>
        <taxon>Rickettsieae</taxon>
        <taxon>Rickettsia</taxon>
        <taxon>spotted fever group</taxon>
    </lineage>
</organism>
<dbReference type="STRING" id="293614.A1C_01830"/>
<evidence type="ECO:0000313" key="1">
    <source>
        <dbReference type="EMBL" id="ABV74677.1"/>
    </source>
</evidence>
<name>A8GMQ2_RICAH</name>
<proteinExistence type="predicted"/>
<dbReference type="AlphaFoldDB" id="A8GMQ2"/>
<dbReference type="Proteomes" id="UP000006830">
    <property type="component" value="Chromosome"/>
</dbReference>
<dbReference type="KEGG" id="rak:A1C_01830"/>
<reference evidence="1" key="1">
    <citation type="submission" date="2007-09" db="EMBL/GenBank/DDBJ databases">
        <title>Complete Genome Sequence of Rickettsia akari.</title>
        <authorList>
            <person name="Madan A."/>
            <person name="Fahey J."/>
            <person name="Helton E."/>
            <person name="Ketteman M."/>
            <person name="Madan A."/>
            <person name="Rodrigues S."/>
            <person name="Sanchez A."/>
            <person name="Whiting M."/>
            <person name="Dasch G."/>
            <person name="Eremeeva M."/>
        </authorList>
    </citation>
    <scope>NUCLEOTIDE SEQUENCE</scope>
    <source>
        <strain evidence="1">Hartford</strain>
    </source>
</reference>
<evidence type="ECO:0000313" key="2">
    <source>
        <dbReference type="Proteomes" id="UP000006830"/>
    </source>
</evidence>
<dbReference type="EMBL" id="CP000847">
    <property type="protein sequence ID" value="ABV74677.1"/>
    <property type="molecule type" value="Genomic_DNA"/>
</dbReference>
<dbReference type="InterPro" id="IPR029063">
    <property type="entry name" value="SAM-dependent_MTases_sf"/>
</dbReference>
<dbReference type="SUPFAM" id="SSF53335">
    <property type="entry name" value="S-adenosyl-L-methionine-dependent methyltransferases"/>
    <property type="match status" value="1"/>
</dbReference>
<dbReference type="HOGENOM" id="CLU_3029497_0_0_5"/>
<keyword evidence="2" id="KW-1185">Reference proteome</keyword>
<gene>
    <name evidence="1" type="ordered locus">A1C_01830</name>
</gene>
<dbReference type="Gene3D" id="3.40.50.150">
    <property type="entry name" value="Vaccinia Virus protein VP39"/>
    <property type="match status" value="1"/>
</dbReference>